<dbReference type="InterPro" id="IPR011990">
    <property type="entry name" value="TPR-like_helical_dom_sf"/>
</dbReference>
<dbReference type="SUPFAM" id="SSF48452">
    <property type="entry name" value="TPR-like"/>
    <property type="match status" value="1"/>
</dbReference>
<dbReference type="AlphaFoldDB" id="A0A8T2KFH6"/>
<gene>
    <name evidence="6" type="ORF">GDO86_001371</name>
</gene>
<dbReference type="InterPro" id="IPR019412">
    <property type="entry name" value="IML2/TPR_39"/>
</dbReference>
<dbReference type="GO" id="GO:0006629">
    <property type="term" value="P:lipid metabolic process"/>
    <property type="evidence" value="ECO:0007669"/>
    <property type="project" value="UniProtKB-KW"/>
</dbReference>
<dbReference type="Proteomes" id="UP000812440">
    <property type="component" value="Chromosome 1"/>
</dbReference>
<evidence type="ECO:0000256" key="3">
    <source>
        <dbReference type="ARBA" id="ARBA00022737"/>
    </source>
</evidence>
<evidence type="ECO:0000256" key="2">
    <source>
        <dbReference type="ARBA" id="ARBA00015483"/>
    </source>
</evidence>
<accession>A0A8T2KFH6</accession>
<organism evidence="6 7">
    <name type="scientific">Hymenochirus boettgeri</name>
    <name type="common">Congo dwarf clawed frog</name>
    <dbReference type="NCBI Taxonomy" id="247094"/>
    <lineage>
        <taxon>Eukaryota</taxon>
        <taxon>Metazoa</taxon>
        <taxon>Chordata</taxon>
        <taxon>Craniata</taxon>
        <taxon>Vertebrata</taxon>
        <taxon>Euteleostomi</taxon>
        <taxon>Amphibia</taxon>
        <taxon>Batrachia</taxon>
        <taxon>Anura</taxon>
        <taxon>Pipoidea</taxon>
        <taxon>Pipidae</taxon>
        <taxon>Pipinae</taxon>
        <taxon>Hymenochirus</taxon>
    </lineage>
</organism>
<dbReference type="PANTHER" id="PTHR31859:SF4">
    <property type="entry name" value="TETRATRICOPEPTIDE REPEAT PROTEIN 39B"/>
    <property type="match status" value="1"/>
</dbReference>
<reference evidence="6" key="1">
    <citation type="thesis" date="2020" institute="ProQuest LLC" country="789 East Eisenhower Parkway, Ann Arbor, MI, USA">
        <title>Comparative Genomics and Chromosome Evolution.</title>
        <authorList>
            <person name="Mudd A.B."/>
        </authorList>
    </citation>
    <scope>NUCLEOTIDE SEQUENCE</scope>
    <source>
        <strain evidence="6">Female2</strain>
        <tissue evidence="6">Blood</tissue>
    </source>
</reference>
<keyword evidence="7" id="KW-1185">Reference proteome</keyword>
<evidence type="ECO:0000256" key="4">
    <source>
        <dbReference type="ARBA" id="ARBA00022803"/>
    </source>
</evidence>
<sequence>MLSLLPSRVLRLLEFIGFSGNRELGLSQLREGAAGSSIRAILCVLTLLFYHTYISDTWYVFGINNAGDYCNYFIKLLNCISGTGEGNLEEAEALLEPYLKKFPNGSIILFYDARVNILKGNFEQKFAVRKSRRYRCCQPCELTLPAFKGLLNCIFKEMMYVWNGFTIVDPSEYTADDQCLVQLLKGLCLKHLGRLLQLSFALISDTSIEKRVKYDHYLLPFTIYELGLLYKEQGDKDKAIRYIETAKTNYKDYSMESRLHFRIHAALSALKGSQPSTPSTPP</sequence>
<dbReference type="OrthoDB" id="43460at2759"/>
<evidence type="ECO:0000256" key="1">
    <source>
        <dbReference type="ARBA" id="ARBA00006400"/>
    </source>
</evidence>
<keyword evidence="3" id="KW-0677">Repeat</keyword>
<dbReference type="PANTHER" id="PTHR31859">
    <property type="entry name" value="TETRATRICOPEPTIDE REPEAT PROTEIN 39 FAMILY MEMBER"/>
    <property type="match status" value="1"/>
</dbReference>
<dbReference type="Gene3D" id="1.25.40.10">
    <property type="entry name" value="Tetratricopeptide repeat domain"/>
    <property type="match status" value="1"/>
</dbReference>
<protein>
    <recommendedName>
        <fullName evidence="2">Tetratricopeptide repeat protein 39B</fullName>
    </recommendedName>
</protein>
<dbReference type="EMBL" id="JAACNH010000001">
    <property type="protein sequence ID" value="KAG8455133.1"/>
    <property type="molecule type" value="Genomic_DNA"/>
</dbReference>
<comment type="caution">
    <text evidence="6">The sequence shown here is derived from an EMBL/GenBank/DDBJ whole genome shotgun (WGS) entry which is preliminary data.</text>
</comment>
<dbReference type="Pfam" id="PF10300">
    <property type="entry name" value="Iml2-TPR_39"/>
    <property type="match status" value="2"/>
</dbReference>
<proteinExistence type="inferred from homology"/>
<keyword evidence="5" id="KW-0443">Lipid metabolism</keyword>
<evidence type="ECO:0000256" key="5">
    <source>
        <dbReference type="ARBA" id="ARBA00023098"/>
    </source>
</evidence>
<keyword evidence="4" id="KW-0802">TPR repeat</keyword>
<name>A0A8T2KFH6_9PIPI</name>
<evidence type="ECO:0000313" key="7">
    <source>
        <dbReference type="Proteomes" id="UP000812440"/>
    </source>
</evidence>
<evidence type="ECO:0000313" key="6">
    <source>
        <dbReference type="EMBL" id="KAG8455133.1"/>
    </source>
</evidence>
<comment type="similarity">
    <text evidence="1">Belongs to the TTC39 family.</text>
</comment>